<dbReference type="EMBL" id="CP010407">
    <property type="protein sequence ID" value="AJF68326.1"/>
    <property type="molecule type" value="Genomic_DNA"/>
</dbReference>
<keyword evidence="3" id="KW-1185">Reference proteome</keyword>
<dbReference type="AlphaFoldDB" id="A0A0B5I6W0"/>
<protein>
    <submittedName>
        <fullName evidence="2">Uncharacterized protein</fullName>
    </submittedName>
</protein>
<proteinExistence type="predicted"/>
<organism evidence="2 3">
    <name type="scientific">Streptomyces vietnamensis</name>
    <dbReference type="NCBI Taxonomy" id="362257"/>
    <lineage>
        <taxon>Bacteria</taxon>
        <taxon>Bacillati</taxon>
        <taxon>Actinomycetota</taxon>
        <taxon>Actinomycetes</taxon>
        <taxon>Kitasatosporales</taxon>
        <taxon>Streptomycetaceae</taxon>
        <taxon>Streptomyces</taxon>
    </lineage>
</organism>
<gene>
    <name evidence="2" type="ORF">SVTN_32215</name>
</gene>
<dbReference type="STRING" id="362257.SVTN_32215"/>
<evidence type="ECO:0000313" key="3">
    <source>
        <dbReference type="Proteomes" id="UP000031774"/>
    </source>
</evidence>
<evidence type="ECO:0000313" key="2">
    <source>
        <dbReference type="EMBL" id="AJF68326.1"/>
    </source>
</evidence>
<name>A0A0B5I6W0_9ACTN</name>
<evidence type="ECO:0000256" key="1">
    <source>
        <dbReference type="SAM" id="MobiDB-lite"/>
    </source>
</evidence>
<dbReference type="Proteomes" id="UP000031774">
    <property type="component" value="Chromosome"/>
</dbReference>
<dbReference type="KEGG" id="svt:SVTN_32215"/>
<dbReference type="Gene3D" id="3.30.559.10">
    <property type="entry name" value="Chloramphenicol acetyltransferase-like domain"/>
    <property type="match status" value="1"/>
</dbReference>
<dbReference type="InterPro" id="IPR023213">
    <property type="entry name" value="CAT-like_dom_sf"/>
</dbReference>
<feature type="region of interest" description="Disordered" evidence="1">
    <location>
        <begin position="1"/>
        <end position="24"/>
    </location>
</feature>
<sequence length="68" mass="7747">MIPLSSARRRPWFPSQSEGPSATYDIPMALRLTGDVDREALVGRPASQIKTQSMTRPTLRPMRKQEDY</sequence>
<accession>A0A0B5I6W0</accession>
<reference evidence="2 3" key="1">
    <citation type="submission" date="2014-12" db="EMBL/GenBank/DDBJ databases">
        <title>Complete genome sequence of Streptomyces vietnamensis strain GIMV4.0001, a genetic manipulable producer of the benzoisochromanequinone antibiotic granaticin.</title>
        <authorList>
            <person name="Deng M.R."/>
            <person name="Guo J."/>
            <person name="Ma L.Y."/>
            <person name="Feng G.D."/>
            <person name="Mo C.Y."/>
            <person name="Zhu H.H."/>
        </authorList>
    </citation>
    <scope>NUCLEOTIDE SEQUENCE [LARGE SCALE GENOMIC DNA]</scope>
    <source>
        <strain evidence="3">GIMV4.0001</strain>
    </source>
</reference>
<feature type="region of interest" description="Disordered" evidence="1">
    <location>
        <begin position="46"/>
        <end position="68"/>
    </location>
</feature>
<dbReference type="HOGENOM" id="CLU_2792431_0_0_11"/>